<dbReference type="EMBL" id="CP163433">
    <property type="protein sequence ID" value="XDQ22800.1"/>
    <property type="molecule type" value="Genomic_DNA"/>
</dbReference>
<feature type="region of interest" description="Disordered" evidence="1">
    <location>
        <begin position="1"/>
        <end position="86"/>
    </location>
</feature>
<feature type="domain" description="DUF4429" evidence="2">
    <location>
        <begin position="40"/>
        <end position="84"/>
    </location>
</feature>
<feature type="compositionally biased region" description="Low complexity" evidence="1">
    <location>
        <begin position="24"/>
        <end position="40"/>
    </location>
</feature>
<dbReference type="AlphaFoldDB" id="A0AB39NVS7"/>
<accession>A0AB39NVS7</accession>
<name>A0AB39NVS7_9ACTN</name>
<sequence length="86" mass="8529">MPEPRPGAHVPAAVPAGSEGGPQVGAVPAAARLAADASGAVDHRPPDGAGRVRLRPRGGAEPPGRRGGRRTPRADPHAVTAGAARR</sequence>
<evidence type="ECO:0000313" key="3">
    <source>
        <dbReference type="EMBL" id="XDQ22800.1"/>
    </source>
</evidence>
<dbReference type="InterPro" id="IPR027860">
    <property type="entry name" value="DUF4429"/>
</dbReference>
<protein>
    <submittedName>
        <fullName evidence="3">DUF4429 domain-containing protein</fullName>
    </submittedName>
</protein>
<organism evidence="3">
    <name type="scientific">Streptomyces sp. R17</name>
    <dbReference type="NCBI Taxonomy" id="3238626"/>
    <lineage>
        <taxon>Bacteria</taxon>
        <taxon>Bacillati</taxon>
        <taxon>Actinomycetota</taxon>
        <taxon>Actinomycetes</taxon>
        <taxon>Kitasatosporales</taxon>
        <taxon>Streptomycetaceae</taxon>
        <taxon>Streptomyces</taxon>
    </lineage>
</organism>
<dbReference type="Pfam" id="PF14472">
    <property type="entry name" value="DUF4429"/>
    <property type="match status" value="1"/>
</dbReference>
<proteinExistence type="predicted"/>
<reference evidence="3" key="1">
    <citation type="submission" date="2024-07" db="EMBL/GenBank/DDBJ databases">
        <authorList>
            <person name="Yu S.T."/>
        </authorList>
    </citation>
    <scope>NUCLEOTIDE SEQUENCE</scope>
    <source>
        <strain evidence="3">R17</strain>
    </source>
</reference>
<gene>
    <name evidence="3" type="ORF">AB5J48_20780</name>
</gene>
<evidence type="ECO:0000256" key="1">
    <source>
        <dbReference type="SAM" id="MobiDB-lite"/>
    </source>
</evidence>
<dbReference type="RefSeq" id="WP_369153427.1">
    <property type="nucleotide sequence ID" value="NZ_CP163433.1"/>
</dbReference>
<feature type="compositionally biased region" description="Low complexity" evidence="1">
    <location>
        <begin position="7"/>
        <end position="17"/>
    </location>
</feature>
<evidence type="ECO:0000259" key="2">
    <source>
        <dbReference type="Pfam" id="PF14472"/>
    </source>
</evidence>